<dbReference type="Proteomes" id="UP000272481">
    <property type="component" value="Unassembled WGS sequence"/>
</dbReference>
<evidence type="ECO:0000256" key="1">
    <source>
        <dbReference type="ARBA" id="ARBA00001971"/>
    </source>
</evidence>
<dbReference type="CDD" id="cd11067">
    <property type="entry name" value="CYP152"/>
    <property type="match status" value="1"/>
</dbReference>
<evidence type="ECO:0000256" key="4">
    <source>
        <dbReference type="ARBA" id="ARBA00022723"/>
    </source>
</evidence>
<gene>
    <name evidence="8" type="ORF">EJA12_12115</name>
</gene>
<sequence>MRLVNEGIEKELCDRRGVLMTKQIPEIKMIDNTVNVVTEGYNFVGKRMSQMDTDVFEARILGKKMIVMTGRDAAELFYDESKIKREGAMPARIQKTLFGVNGIHTKDGQKHKIRKAMFMSMMTEERLAHLRTILQEEWKRKGLEMQQKKRAVLFDEAEELILRALCRWTGVPLTDAESWRRAYEVGVMIDAAGGIGKRYREGEKVRIKTEGWIQEVIEAVRDGRMKAEEGTPVHTVAFHEEEGELLDAHMAAIELLNVIRPAVAVARFVAFAALALHDFPEWKNKLSTTKELNNFANEVRRFYPFTPFLPAVVKEDFEWKGYRFKEGRHVILDVHGINRDPRIWEKPELFNPDRFHDFVDDRFNFIPQGGGDPETGHRCPGEPIAVMIIEESVRYLAENLSYDVPEQDLTINMVRMPTLPKDRFILDNIKVTER</sequence>
<evidence type="ECO:0000256" key="6">
    <source>
        <dbReference type="ARBA" id="ARBA00023004"/>
    </source>
</evidence>
<evidence type="ECO:0000256" key="5">
    <source>
        <dbReference type="ARBA" id="ARBA00023002"/>
    </source>
</evidence>
<keyword evidence="7" id="KW-0503">Monooxygenase</keyword>
<dbReference type="Gene3D" id="1.10.630.10">
    <property type="entry name" value="Cytochrome P450"/>
    <property type="match status" value="1"/>
</dbReference>
<organism evidence="8 9">
    <name type="scientific">Bhargavaea beijingensis</name>
    <dbReference type="NCBI Taxonomy" id="426756"/>
    <lineage>
        <taxon>Bacteria</taxon>
        <taxon>Bacillati</taxon>
        <taxon>Bacillota</taxon>
        <taxon>Bacilli</taxon>
        <taxon>Bacillales</taxon>
        <taxon>Caryophanaceae</taxon>
        <taxon>Bhargavaea</taxon>
    </lineage>
</organism>
<dbReference type="SUPFAM" id="SSF48264">
    <property type="entry name" value="Cytochrome P450"/>
    <property type="match status" value="1"/>
</dbReference>
<keyword evidence="4" id="KW-0479">Metal-binding</keyword>
<dbReference type="PANTHER" id="PTHR24286">
    <property type="entry name" value="CYTOCHROME P450 26"/>
    <property type="match status" value="1"/>
</dbReference>
<evidence type="ECO:0000256" key="2">
    <source>
        <dbReference type="ARBA" id="ARBA00010617"/>
    </source>
</evidence>
<comment type="similarity">
    <text evidence="2">Belongs to the cytochrome P450 family.</text>
</comment>
<dbReference type="Pfam" id="PF00067">
    <property type="entry name" value="p450"/>
    <property type="match status" value="1"/>
</dbReference>
<keyword evidence="9" id="KW-1185">Reference proteome</keyword>
<proteinExistence type="inferred from homology"/>
<dbReference type="EMBL" id="RWGW01000019">
    <property type="protein sequence ID" value="RSK25427.1"/>
    <property type="molecule type" value="Genomic_DNA"/>
</dbReference>
<keyword evidence="5" id="KW-0560">Oxidoreductase</keyword>
<keyword evidence="6" id="KW-0408">Iron</keyword>
<evidence type="ECO:0000256" key="3">
    <source>
        <dbReference type="ARBA" id="ARBA00022617"/>
    </source>
</evidence>
<comment type="caution">
    <text evidence="8">The sequence shown here is derived from an EMBL/GenBank/DDBJ whole genome shotgun (WGS) entry which is preliminary data.</text>
</comment>
<reference evidence="8 9" key="1">
    <citation type="submission" date="2018-12" db="EMBL/GenBank/DDBJ databases">
        <title>Comparitive functional genomics of dry heat resistant strains isolated from the viking spacecraft.</title>
        <authorList>
            <person name="Seuylemezian A."/>
            <person name="Vaishampayan P."/>
        </authorList>
    </citation>
    <scope>NUCLEOTIDE SEQUENCE [LARGE SCALE GENOMIC DNA]</scope>
    <source>
        <strain evidence="8 9">M6-11</strain>
    </source>
</reference>
<dbReference type="InterPro" id="IPR001128">
    <property type="entry name" value="Cyt_P450"/>
</dbReference>
<dbReference type="InterPro" id="IPR036396">
    <property type="entry name" value="Cyt_P450_sf"/>
</dbReference>
<keyword evidence="3" id="KW-0349">Heme</keyword>
<evidence type="ECO:0000313" key="8">
    <source>
        <dbReference type="EMBL" id="RSK25427.1"/>
    </source>
</evidence>
<protein>
    <submittedName>
        <fullName evidence="8">Cytochrome P450</fullName>
    </submittedName>
</protein>
<comment type="cofactor">
    <cofactor evidence="1">
        <name>heme</name>
        <dbReference type="ChEBI" id="CHEBI:30413"/>
    </cofactor>
</comment>
<name>A0ABX9ZBG6_9BACL</name>
<dbReference type="PRINTS" id="PR00463">
    <property type="entry name" value="EP450I"/>
</dbReference>
<evidence type="ECO:0000313" key="9">
    <source>
        <dbReference type="Proteomes" id="UP000272481"/>
    </source>
</evidence>
<accession>A0ABX9ZBG6</accession>
<evidence type="ECO:0000256" key="7">
    <source>
        <dbReference type="ARBA" id="ARBA00023033"/>
    </source>
</evidence>
<dbReference type="PANTHER" id="PTHR24286:SF24">
    <property type="entry name" value="LANOSTEROL 14-ALPHA DEMETHYLASE"/>
    <property type="match status" value="1"/>
</dbReference>
<dbReference type="InterPro" id="IPR002401">
    <property type="entry name" value="Cyt_P450_E_grp-I"/>
</dbReference>